<dbReference type="EMBL" id="NXIG01000007">
    <property type="protein sequence ID" value="RXI30279.1"/>
    <property type="molecule type" value="Genomic_DNA"/>
</dbReference>
<evidence type="ECO:0000256" key="6">
    <source>
        <dbReference type="ARBA" id="ARBA00023063"/>
    </source>
</evidence>
<evidence type="ECO:0000313" key="11">
    <source>
        <dbReference type="Proteomes" id="UP000290588"/>
    </source>
</evidence>
<evidence type="ECO:0000256" key="3">
    <source>
        <dbReference type="ARBA" id="ARBA00023002"/>
    </source>
</evidence>
<dbReference type="PANTHER" id="PTHR21496:SF23">
    <property type="entry name" value="3-PHENYLPROPIONATE_CINNAMIC ACID DIOXYGENASE FERREDOXIN SUBUNIT"/>
    <property type="match status" value="1"/>
</dbReference>
<dbReference type="InterPro" id="IPR017941">
    <property type="entry name" value="Rieske_2Fe-2S"/>
</dbReference>
<dbReference type="CDD" id="cd03530">
    <property type="entry name" value="Rieske_NirD_small_Bacillus"/>
    <property type="match status" value="1"/>
</dbReference>
<dbReference type="GO" id="GO:0051537">
    <property type="term" value="F:2 iron, 2 sulfur cluster binding"/>
    <property type="evidence" value="ECO:0007669"/>
    <property type="project" value="UniProtKB-KW"/>
</dbReference>
<dbReference type="EC" id="1.7.1.15" evidence="8"/>
<dbReference type="GO" id="GO:0042128">
    <property type="term" value="P:nitrate assimilation"/>
    <property type="evidence" value="ECO:0007669"/>
    <property type="project" value="UniProtKB-KW"/>
</dbReference>
<dbReference type="InterPro" id="IPR012748">
    <property type="entry name" value="Rieske-like_NirD"/>
</dbReference>
<dbReference type="InterPro" id="IPR036922">
    <property type="entry name" value="Rieske_2Fe-2S_sf"/>
</dbReference>
<feature type="domain" description="Rieske" evidence="7">
    <location>
        <begin position="4"/>
        <end position="100"/>
    </location>
</feature>
<keyword evidence="2" id="KW-0479">Metal-binding</keyword>
<sequence>MKKWYKITTLEEIPFMGSRVVEIGELEIAIFKTKDDSIFAVNNTCPHKKGKLSEGLVHEHIVTCPLHNWNIDLKSGEALGNDHGCTNIYETKIVENIIYLGI</sequence>
<keyword evidence="4" id="KW-0408">Iron</keyword>
<dbReference type="SUPFAM" id="SSF50022">
    <property type="entry name" value="ISP domain"/>
    <property type="match status" value="1"/>
</dbReference>
<dbReference type="KEGG" id="aell:AELL_1292"/>
<dbReference type="AlphaFoldDB" id="A0A347U7X7"/>
<reference evidence="8 10" key="2">
    <citation type="submission" date="2018-08" db="EMBL/GenBank/DDBJ databases">
        <title>Complete genome of the Arcobacter ellisii type strain LMG 26155.</title>
        <authorList>
            <person name="Miller W.G."/>
            <person name="Yee E."/>
            <person name="Bono J.L."/>
        </authorList>
    </citation>
    <scope>NUCLEOTIDE SEQUENCE [LARGE SCALE GENOMIC DNA]</scope>
    <source>
        <strain evidence="8 10">LMG 26155</strain>
    </source>
</reference>
<reference evidence="9 11" key="1">
    <citation type="submission" date="2017-09" db="EMBL/GenBank/DDBJ databases">
        <title>Genomics of the genus Arcobacter.</title>
        <authorList>
            <person name="Perez-Cataluna A."/>
            <person name="Figueras M.J."/>
            <person name="Salas-Masso N."/>
        </authorList>
    </citation>
    <scope>NUCLEOTIDE SEQUENCE [LARGE SCALE GENOMIC DNA]</scope>
    <source>
        <strain evidence="9 11">CECT 7837</strain>
    </source>
</reference>
<protein>
    <submittedName>
        <fullName evidence="8">NADH-dependent nitrite reductase, small subunit</fullName>
        <ecNumber evidence="8">1.7.1.15</ecNumber>
    </submittedName>
    <submittedName>
        <fullName evidence="9">Nitrite reductase (NAD(P)H) small subunit</fullName>
    </submittedName>
</protein>
<dbReference type="RefSeq" id="WP_118917151.1">
    <property type="nucleotide sequence ID" value="NZ_CP032097.1"/>
</dbReference>
<evidence type="ECO:0000313" key="10">
    <source>
        <dbReference type="Proteomes" id="UP000262582"/>
    </source>
</evidence>
<evidence type="ECO:0000313" key="8">
    <source>
        <dbReference type="EMBL" id="AXX94955.1"/>
    </source>
</evidence>
<dbReference type="EMBL" id="CP032097">
    <property type="protein sequence ID" value="AXX94955.1"/>
    <property type="molecule type" value="Genomic_DNA"/>
</dbReference>
<dbReference type="Pfam" id="PF00355">
    <property type="entry name" value="Rieske"/>
    <property type="match status" value="1"/>
</dbReference>
<dbReference type="GO" id="GO:0106316">
    <property type="term" value="F:nitrite reductase (NADH) activity"/>
    <property type="evidence" value="ECO:0007669"/>
    <property type="project" value="UniProtKB-EC"/>
</dbReference>
<name>A0A347U7X7_9BACT</name>
<keyword evidence="10" id="KW-1185">Reference proteome</keyword>
<proteinExistence type="predicted"/>
<dbReference type="Proteomes" id="UP000290588">
    <property type="component" value="Unassembled WGS sequence"/>
</dbReference>
<dbReference type="PANTHER" id="PTHR21496">
    <property type="entry name" value="FERREDOXIN-RELATED"/>
    <property type="match status" value="1"/>
</dbReference>
<dbReference type="Gene3D" id="2.102.10.10">
    <property type="entry name" value="Rieske [2Fe-2S] iron-sulphur domain"/>
    <property type="match status" value="1"/>
</dbReference>
<organism evidence="9 11">
    <name type="scientific">Arcobacter ellisii</name>
    <dbReference type="NCBI Taxonomy" id="913109"/>
    <lineage>
        <taxon>Bacteria</taxon>
        <taxon>Pseudomonadati</taxon>
        <taxon>Campylobacterota</taxon>
        <taxon>Epsilonproteobacteria</taxon>
        <taxon>Campylobacterales</taxon>
        <taxon>Arcobacteraceae</taxon>
        <taxon>Arcobacter</taxon>
    </lineage>
</organism>
<evidence type="ECO:0000256" key="5">
    <source>
        <dbReference type="ARBA" id="ARBA00023014"/>
    </source>
</evidence>
<dbReference type="OrthoDB" id="9800167at2"/>
<evidence type="ECO:0000256" key="2">
    <source>
        <dbReference type="ARBA" id="ARBA00022723"/>
    </source>
</evidence>
<keyword evidence="1" id="KW-0001">2Fe-2S</keyword>
<keyword evidence="6" id="KW-0534">Nitrate assimilation</keyword>
<gene>
    <name evidence="9" type="primary">nirD</name>
    <name evidence="8" type="ORF">AELL_1292</name>
    <name evidence="9" type="ORF">CP962_07995</name>
</gene>
<dbReference type="Proteomes" id="UP000262582">
    <property type="component" value="Chromosome"/>
</dbReference>
<dbReference type="NCBIfam" id="TIGR02378">
    <property type="entry name" value="nirD_assim_sml"/>
    <property type="match status" value="1"/>
</dbReference>
<evidence type="ECO:0000313" key="9">
    <source>
        <dbReference type="EMBL" id="RXI30279.1"/>
    </source>
</evidence>
<keyword evidence="5" id="KW-0411">Iron-sulfur</keyword>
<evidence type="ECO:0000256" key="4">
    <source>
        <dbReference type="ARBA" id="ARBA00023004"/>
    </source>
</evidence>
<evidence type="ECO:0000256" key="1">
    <source>
        <dbReference type="ARBA" id="ARBA00022714"/>
    </source>
</evidence>
<dbReference type="GO" id="GO:0046872">
    <property type="term" value="F:metal ion binding"/>
    <property type="evidence" value="ECO:0007669"/>
    <property type="project" value="UniProtKB-KW"/>
</dbReference>
<keyword evidence="3 8" id="KW-0560">Oxidoreductase</keyword>
<accession>A0A347U7X7</accession>
<dbReference type="PROSITE" id="PS51296">
    <property type="entry name" value="RIESKE"/>
    <property type="match status" value="1"/>
</dbReference>
<evidence type="ECO:0000259" key="7">
    <source>
        <dbReference type="PROSITE" id="PS51296"/>
    </source>
</evidence>